<name>A0A0F8Y5Y9_9ZZZZ</name>
<dbReference type="AlphaFoldDB" id="A0A0F8Y5Y9"/>
<keyword evidence="1" id="KW-0812">Transmembrane</keyword>
<feature type="transmembrane region" description="Helical" evidence="1">
    <location>
        <begin position="166"/>
        <end position="186"/>
    </location>
</feature>
<sequence>EEPGILLDAPAGNGALANCLSKIGFQVHCCDLYPENFQVPHLTCQRVDLNRKLPYANDYFQYIICLESIQYLENLYHLIREFSRILRKEGMLIISMPNVLNIQSRFRFLIRGDRRFFKPRSQLPTTDAEWAKITINPVSFREIELALGRYKYFITTVLTLKIKPTIYLFFPLIWFIRIFTWIDNLFSKDKRKKLFYQTLISKEILLGEKLIIVAQKISKTLD</sequence>
<feature type="domain" description="Methyltransferase type 11" evidence="2">
    <location>
        <begin position="7"/>
        <end position="94"/>
    </location>
</feature>
<dbReference type="Pfam" id="PF08241">
    <property type="entry name" value="Methyltransf_11"/>
    <property type="match status" value="1"/>
</dbReference>
<dbReference type="InterPro" id="IPR029063">
    <property type="entry name" value="SAM-dependent_MTases_sf"/>
</dbReference>
<dbReference type="SUPFAM" id="SSF53335">
    <property type="entry name" value="S-adenosyl-L-methionine-dependent methyltransferases"/>
    <property type="match status" value="1"/>
</dbReference>
<dbReference type="InterPro" id="IPR013216">
    <property type="entry name" value="Methyltransf_11"/>
</dbReference>
<dbReference type="GO" id="GO:0008757">
    <property type="term" value="F:S-adenosylmethionine-dependent methyltransferase activity"/>
    <property type="evidence" value="ECO:0007669"/>
    <property type="project" value="InterPro"/>
</dbReference>
<protein>
    <recommendedName>
        <fullName evidence="2">Methyltransferase type 11 domain-containing protein</fullName>
    </recommendedName>
</protein>
<evidence type="ECO:0000313" key="3">
    <source>
        <dbReference type="EMBL" id="KKK43666.1"/>
    </source>
</evidence>
<dbReference type="EMBL" id="LAZR01070235">
    <property type="protein sequence ID" value="KKK43666.1"/>
    <property type="molecule type" value="Genomic_DNA"/>
</dbReference>
<proteinExistence type="predicted"/>
<gene>
    <name evidence="3" type="ORF">LCGC14_3168090</name>
</gene>
<keyword evidence="1" id="KW-1133">Transmembrane helix</keyword>
<dbReference type="Gene3D" id="3.40.50.150">
    <property type="entry name" value="Vaccinia Virus protein VP39"/>
    <property type="match status" value="1"/>
</dbReference>
<evidence type="ECO:0000256" key="1">
    <source>
        <dbReference type="SAM" id="Phobius"/>
    </source>
</evidence>
<feature type="non-terminal residue" evidence="3">
    <location>
        <position position="1"/>
    </location>
</feature>
<reference evidence="3" key="1">
    <citation type="journal article" date="2015" name="Nature">
        <title>Complex archaea that bridge the gap between prokaryotes and eukaryotes.</title>
        <authorList>
            <person name="Spang A."/>
            <person name="Saw J.H."/>
            <person name="Jorgensen S.L."/>
            <person name="Zaremba-Niedzwiedzka K."/>
            <person name="Martijn J."/>
            <person name="Lind A.E."/>
            <person name="van Eijk R."/>
            <person name="Schleper C."/>
            <person name="Guy L."/>
            <person name="Ettema T.J."/>
        </authorList>
    </citation>
    <scope>NUCLEOTIDE SEQUENCE</scope>
</reference>
<comment type="caution">
    <text evidence="3">The sequence shown here is derived from an EMBL/GenBank/DDBJ whole genome shotgun (WGS) entry which is preliminary data.</text>
</comment>
<keyword evidence="1" id="KW-0472">Membrane</keyword>
<evidence type="ECO:0000259" key="2">
    <source>
        <dbReference type="Pfam" id="PF08241"/>
    </source>
</evidence>
<accession>A0A0F8Y5Y9</accession>
<organism evidence="3">
    <name type="scientific">marine sediment metagenome</name>
    <dbReference type="NCBI Taxonomy" id="412755"/>
    <lineage>
        <taxon>unclassified sequences</taxon>
        <taxon>metagenomes</taxon>
        <taxon>ecological metagenomes</taxon>
    </lineage>
</organism>